<protein>
    <submittedName>
        <fullName evidence="1">Uncharacterized protein</fullName>
    </submittedName>
</protein>
<proteinExistence type="predicted"/>
<sequence>MLRSSESFRARALSNALTRSLAPPVQPWPSGKPKKCLDGSSCAIMDAVVAVAISVLAVVFVSSLVALIVVCRHRYCSNKDHLSRQLQDSRPDVHLIHSQNEAADMELDDVRLHPDIEKILADEQWVDDATGLVPHCLAVLKTCHQLTERLVTASVGSVRRPATQAQLTELAQLAQRVGPRVDDVVRAMYPPLDARLLEARCTALMLSVVHLTLVMRSFCGQPSNPGWIDEYLAHAEGHLQVLREAGLAADTTSQQVSSAGDTSVQQQVASGNVSSWKPSVDRHVSA</sequence>
<keyword evidence="2" id="KW-1185">Reference proteome</keyword>
<organism evidence="1 2">
    <name type="scientific">Hyalomma asiaticum</name>
    <name type="common">Tick</name>
    <dbReference type="NCBI Taxonomy" id="266040"/>
    <lineage>
        <taxon>Eukaryota</taxon>
        <taxon>Metazoa</taxon>
        <taxon>Ecdysozoa</taxon>
        <taxon>Arthropoda</taxon>
        <taxon>Chelicerata</taxon>
        <taxon>Arachnida</taxon>
        <taxon>Acari</taxon>
        <taxon>Parasitiformes</taxon>
        <taxon>Ixodida</taxon>
        <taxon>Ixodoidea</taxon>
        <taxon>Ixodidae</taxon>
        <taxon>Hyalomminae</taxon>
        <taxon>Hyalomma</taxon>
    </lineage>
</organism>
<evidence type="ECO:0000313" key="2">
    <source>
        <dbReference type="Proteomes" id="UP000821845"/>
    </source>
</evidence>
<name>A0ACB7T1R2_HYAAI</name>
<accession>A0ACB7T1R2</accession>
<evidence type="ECO:0000313" key="1">
    <source>
        <dbReference type="EMBL" id="KAH6940041.1"/>
    </source>
</evidence>
<comment type="caution">
    <text evidence="1">The sequence shown here is derived from an EMBL/GenBank/DDBJ whole genome shotgun (WGS) entry which is preliminary data.</text>
</comment>
<dbReference type="EMBL" id="CM023482">
    <property type="protein sequence ID" value="KAH6940041.1"/>
    <property type="molecule type" value="Genomic_DNA"/>
</dbReference>
<gene>
    <name evidence="1" type="ORF">HPB50_024490</name>
</gene>
<reference evidence="1" key="1">
    <citation type="submission" date="2020-05" db="EMBL/GenBank/DDBJ databases">
        <title>Large-scale comparative analyses of tick genomes elucidate their genetic diversity and vector capacities.</title>
        <authorList>
            <person name="Jia N."/>
            <person name="Wang J."/>
            <person name="Shi W."/>
            <person name="Du L."/>
            <person name="Sun Y."/>
            <person name="Zhan W."/>
            <person name="Jiang J."/>
            <person name="Wang Q."/>
            <person name="Zhang B."/>
            <person name="Ji P."/>
            <person name="Sakyi L.B."/>
            <person name="Cui X."/>
            <person name="Yuan T."/>
            <person name="Jiang B."/>
            <person name="Yang W."/>
            <person name="Lam T.T.-Y."/>
            <person name="Chang Q."/>
            <person name="Ding S."/>
            <person name="Wang X."/>
            <person name="Zhu J."/>
            <person name="Ruan X."/>
            <person name="Zhao L."/>
            <person name="Wei J."/>
            <person name="Que T."/>
            <person name="Du C."/>
            <person name="Cheng J."/>
            <person name="Dai P."/>
            <person name="Han X."/>
            <person name="Huang E."/>
            <person name="Gao Y."/>
            <person name="Liu J."/>
            <person name="Shao H."/>
            <person name="Ye R."/>
            <person name="Li L."/>
            <person name="Wei W."/>
            <person name="Wang X."/>
            <person name="Wang C."/>
            <person name="Yang T."/>
            <person name="Huo Q."/>
            <person name="Li W."/>
            <person name="Guo W."/>
            <person name="Chen H."/>
            <person name="Zhou L."/>
            <person name="Ni X."/>
            <person name="Tian J."/>
            <person name="Zhou Y."/>
            <person name="Sheng Y."/>
            <person name="Liu T."/>
            <person name="Pan Y."/>
            <person name="Xia L."/>
            <person name="Li J."/>
            <person name="Zhao F."/>
            <person name="Cao W."/>
        </authorList>
    </citation>
    <scope>NUCLEOTIDE SEQUENCE</scope>
    <source>
        <strain evidence="1">Hyas-2018</strain>
    </source>
</reference>
<dbReference type="Proteomes" id="UP000821845">
    <property type="component" value="Chromosome 2"/>
</dbReference>